<dbReference type="Proteomes" id="UP000553632">
    <property type="component" value="Unassembled WGS sequence"/>
</dbReference>
<dbReference type="AlphaFoldDB" id="A0A7J6PM40"/>
<reference evidence="1 2" key="1">
    <citation type="submission" date="2020-04" db="EMBL/GenBank/DDBJ databases">
        <title>Perkinsus olseni comparative genomics.</title>
        <authorList>
            <person name="Bogema D.R."/>
        </authorList>
    </citation>
    <scope>NUCLEOTIDE SEQUENCE [LARGE SCALE GENOMIC DNA]</scope>
    <source>
        <strain evidence="1 2">ATCC PRA-207</strain>
    </source>
</reference>
<sequence length="119" mass="12724">VPTTTTEVPTTTTVVPTTTAVVPTTTSGSPSDCEEADRKCSEGYSGSFCMTYKLPSVCWGSNAPCSCARVSTSTTTQAATGQKCYEEDLRCASLKESSYCKHWEYPSICWGTTEPCSCN</sequence>
<dbReference type="EMBL" id="JABANO010039030">
    <property type="protein sequence ID" value="KAF4696571.1"/>
    <property type="molecule type" value="Genomic_DNA"/>
</dbReference>
<evidence type="ECO:0000313" key="2">
    <source>
        <dbReference type="Proteomes" id="UP000553632"/>
    </source>
</evidence>
<keyword evidence="2" id="KW-1185">Reference proteome</keyword>
<protein>
    <submittedName>
        <fullName evidence="1">Uncharacterized protein</fullName>
    </submittedName>
</protein>
<proteinExistence type="predicted"/>
<feature type="non-terminal residue" evidence="1">
    <location>
        <position position="1"/>
    </location>
</feature>
<name>A0A7J6PM40_PEROL</name>
<gene>
    <name evidence="1" type="ORF">FOZ63_028690</name>
</gene>
<accession>A0A7J6PM40</accession>
<organism evidence="1 2">
    <name type="scientific">Perkinsus olseni</name>
    <name type="common">Perkinsus atlanticus</name>
    <dbReference type="NCBI Taxonomy" id="32597"/>
    <lineage>
        <taxon>Eukaryota</taxon>
        <taxon>Sar</taxon>
        <taxon>Alveolata</taxon>
        <taxon>Perkinsozoa</taxon>
        <taxon>Perkinsea</taxon>
        <taxon>Perkinsida</taxon>
        <taxon>Perkinsidae</taxon>
        <taxon>Perkinsus</taxon>
    </lineage>
</organism>
<evidence type="ECO:0000313" key="1">
    <source>
        <dbReference type="EMBL" id="KAF4696571.1"/>
    </source>
</evidence>
<comment type="caution">
    <text evidence="1">The sequence shown here is derived from an EMBL/GenBank/DDBJ whole genome shotgun (WGS) entry which is preliminary data.</text>
</comment>